<evidence type="ECO:0000256" key="2">
    <source>
        <dbReference type="SAM" id="Coils"/>
    </source>
</evidence>
<evidence type="ECO:0000313" key="6">
    <source>
        <dbReference type="Proteomes" id="UP000346198"/>
    </source>
</evidence>
<dbReference type="Gene3D" id="1.25.40.10">
    <property type="entry name" value="Tetratricopeptide repeat domain"/>
    <property type="match status" value="1"/>
</dbReference>
<organism evidence="5 6">
    <name type="scientific">Pontiella sulfatireligans</name>
    <dbReference type="NCBI Taxonomy" id="2750658"/>
    <lineage>
        <taxon>Bacteria</taxon>
        <taxon>Pseudomonadati</taxon>
        <taxon>Kiritimatiellota</taxon>
        <taxon>Kiritimatiellia</taxon>
        <taxon>Kiritimatiellales</taxon>
        <taxon>Pontiellaceae</taxon>
        <taxon>Pontiella</taxon>
    </lineage>
</organism>
<proteinExistence type="predicted"/>
<evidence type="ECO:0000256" key="1">
    <source>
        <dbReference type="PROSITE-ProRule" id="PRU00339"/>
    </source>
</evidence>
<dbReference type="SMART" id="SM00257">
    <property type="entry name" value="LysM"/>
    <property type="match status" value="1"/>
</dbReference>
<dbReference type="SMART" id="SM00028">
    <property type="entry name" value="TPR"/>
    <property type="match status" value="2"/>
</dbReference>
<keyword evidence="2" id="KW-0175">Coiled coil</keyword>
<accession>A0A6C2USK5</accession>
<dbReference type="InterPro" id="IPR036779">
    <property type="entry name" value="LysM_dom_sf"/>
</dbReference>
<dbReference type="InterPro" id="IPR052196">
    <property type="entry name" value="Bact_Kbp"/>
</dbReference>
<keyword evidence="6" id="KW-1185">Reference proteome</keyword>
<dbReference type="SUPFAM" id="SSF48452">
    <property type="entry name" value="TPR-like"/>
    <property type="match status" value="1"/>
</dbReference>
<feature type="signal peptide" evidence="3">
    <location>
        <begin position="1"/>
        <end position="17"/>
    </location>
</feature>
<dbReference type="InterPro" id="IPR019734">
    <property type="entry name" value="TPR_rpt"/>
</dbReference>
<dbReference type="Proteomes" id="UP000346198">
    <property type="component" value="Unassembled WGS sequence"/>
</dbReference>
<gene>
    <name evidence="5" type="ORF">SCARR_05427</name>
</gene>
<evidence type="ECO:0000256" key="3">
    <source>
        <dbReference type="SAM" id="SignalP"/>
    </source>
</evidence>
<keyword evidence="3" id="KW-0732">Signal</keyword>
<feature type="repeat" description="TPR" evidence="1">
    <location>
        <begin position="32"/>
        <end position="65"/>
    </location>
</feature>
<evidence type="ECO:0000259" key="4">
    <source>
        <dbReference type="PROSITE" id="PS51782"/>
    </source>
</evidence>
<dbReference type="EMBL" id="CAAHFH010000003">
    <property type="protein sequence ID" value="VGO23320.1"/>
    <property type="molecule type" value="Genomic_DNA"/>
</dbReference>
<dbReference type="InterPro" id="IPR011990">
    <property type="entry name" value="TPR-like_helical_dom_sf"/>
</dbReference>
<dbReference type="PANTHER" id="PTHR34700:SF4">
    <property type="entry name" value="PHAGE-LIKE ELEMENT PBSX PROTEIN XKDP"/>
    <property type="match status" value="1"/>
</dbReference>
<dbReference type="PROSITE" id="PS50005">
    <property type="entry name" value="TPR"/>
    <property type="match status" value="1"/>
</dbReference>
<dbReference type="PANTHER" id="PTHR34700">
    <property type="entry name" value="POTASSIUM BINDING PROTEIN KBP"/>
    <property type="match status" value="1"/>
</dbReference>
<dbReference type="PROSITE" id="PS51257">
    <property type="entry name" value="PROKAR_LIPOPROTEIN"/>
    <property type="match status" value="1"/>
</dbReference>
<dbReference type="Gene3D" id="3.10.350.10">
    <property type="entry name" value="LysM domain"/>
    <property type="match status" value="1"/>
</dbReference>
<sequence>MRTICPLPLFIAALLLAGCSKDAKTIDEKEERDPLVKTGQSYMDIEDWNKAEDAFKQAIENEPRMARPHLQLATIYQQHKPDYAHAIYHYDRYLELRPDSEKAGLINDQKQKIEQALAYNIIKNSPDVQRVVSQLQAAQRENAELKRQLAGMQPKSAATVTPAQQTVTKTVPKSATQAVNSNSAAHQIYHVEGGDNLTKIAQKFYGNDEWEPIYEANRDRMKSPGDLRVGQTLVIPKK</sequence>
<feature type="coiled-coil region" evidence="2">
    <location>
        <begin position="128"/>
        <end position="155"/>
    </location>
</feature>
<dbReference type="RefSeq" id="WP_136065551.1">
    <property type="nucleotide sequence ID" value="NZ_CAAHFH010000003.1"/>
</dbReference>
<dbReference type="Pfam" id="PF01476">
    <property type="entry name" value="LysM"/>
    <property type="match status" value="1"/>
</dbReference>
<reference evidence="5 6" key="1">
    <citation type="submission" date="2019-04" db="EMBL/GenBank/DDBJ databases">
        <authorList>
            <person name="Van Vliet M D."/>
        </authorList>
    </citation>
    <scope>NUCLEOTIDE SEQUENCE [LARGE SCALE GENOMIC DNA]</scope>
    <source>
        <strain evidence="5 6">F21</strain>
    </source>
</reference>
<feature type="chain" id="PRO_5025694969" description="LysM domain-containing protein" evidence="3">
    <location>
        <begin position="18"/>
        <end position="238"/>
    </location>
</feature>
<keyword evidence="1" id="KW-0802">TPR repeat</keyword>
<dbReference type="CDD" id="cd00118">
    <property type="entry name" value="LysM"/>
    <property type="match status" value="1"/>
</dbReference>
<protein>
    <recommendedName>
        <fullName evidence="4">LysM domain-containing protein</fullName>
    </recommendedName>
</protein>
<evidence type="ECO:0000313" key="5">
    <source>
        <dbReference type="EMBL" id="VGO23320.1"/>
    </source>
</evidence>
<dbReference type="AlphaFoldDB" id="A0A6C2USK5"/>
<name>A0A6C2USK5_9BACT</name>
<feature type="domain" description="LysM" evidence="4">
    <location>
        <begin position="187"/>
        <end position="235"/>
    </location>
</feature>
<dbReference type="InterPro" id="IPR018392">
    <property type="entry name" value="LysM"/>
</dbReference>
<dbReference type="SUPFAM" id="SSF54106">
    <property type="entry name" value="LysM domain"/>
    <property type="match status" value="1"/>
</dbReference>
<dbReference type="PROSITE" id="PS51782">
    <property type="entry name" value="LYSM"/>
    <property type="match status" value="1"/>
</dbReference>